<protein>
    <recommendedName>
        <fullName evidence="2">Sof1-like protein domain-containing protein</fullName>
    </recommendedName>
</protein>
<dbReference type="AlphaFoldDB" id="G4TZP2"/>
<dbReference type="InParanoid" id="G4TZP2"/>
<feature type="domain" description="Sof1-like protein" evidence="2">
    <location>
        <begin position="1"/>
        <end position="56"/>
    </location>
</feature>
<comment type="caution">
    <text evidence="3">The sequence shown here is derived from an EMBL/GenBank/DDBJ whole genome shotgun (WGS) entry which is preliminary data.</text>
</comment>
<name>G4TZP2_SERID</name>
<dbReference type="OrthoDB" id="10249065at2759"/>
<feature type="region of interest" description="Disordered" evidence="1">
    <location>
        <begin position="27"/>
        <end position="61"/>
    </location>
</feature>
<proteinExistence type="predicted"/>
<keyword evidence="4" id="KW-1185">Reference proteome</keyword>
<evidence type="ECO:0000313" key="3">
    <source>
        <dbReference type="EMBL" id="CCA76785.1"/>
    </source>
</evidence>
<organism evidence="3 4">
    <name type="scientific">Serendipita indica (strain DSM 11827)</name>
    <name type="common">Root endophyte fungus</name>
    <name type="synonym">Piriformospora indica</name>
    <dbReference type="NCBI Taxonomy" id="1109443"/>
    <lineage>
        <taxon>Eukaryota</taxon>
        <taxon>Fungi</taxon>
        <taxon>Dikarya</taxon>
        <taxon>Basidiomycota</taxon>
        <taxon>Agaricomycotina</taxon>
        <taxon>Agaricomycetes</taxon>
        <taxon>Sebacinales</taxon>
        <taxon>Serendipitaceae</taxon>
        <taxon>Serendipita</taxon>
    </lineage>
</organism>
<reference evidence="3 4" key="1">
    <citation type="journal article" date="2011" name="PLoS Pathog.">
        <title>Endophytic Life Strategies Decoded by Genome and Transcriptome Analyses of the Mutualistic Root Symbiont Piriformospora indica.</title>
        <authorList>
            <person name="Zuccaro A."/>
            <person name="Lahrmann U."/>
            <person name="Guldener U."/>
            <person name="Langen G."/>
            <person name="Pfiffi S."/>
            <person name="Biedenkopf D."/>
            <person name="Wong P."/>
            <person name="Samans B."/>
            <person name="Grimm C."/>
            <person name="Basiewicz M."/>
            <person name="Murat C."/>
            <person name="Martin F."/>
            <person name="Kogel K.H."/>
        </authorList>
    </citation>
    <scope>NUCLEOTIDE SEQUENCE [LARGE SCALE GENOMIC DNA]</scope>
    <source>
        <strain evidence="3 4">DSM 11827</strain>
    </source>
</reference>
<evidence type="ECO:0000256" key="1">
    <source>
        <dbReference type="SAM" id="MobiDB-lite"/>
    </source>
</evidence>
<gene>
    <name evidence="3" type="ORF">PIIN_10771</name>
</gene>
<dbReference type="STRING" id="1109443.G4TZP2"/>
<evidence type="ECO:0000313" key="4">
    <source>
        <dbReference type="Proteomes" id="UP000007148"/>
    </source>
</evidence>
<dbReference type="InterPro" id="IPR007287">
    <property type="entry name" value="Sof1"/>
</dbReference>
<dbReference type="Proteomes" id="UP000007148">
    <property type="component" value="Unassembled WGS sequence"/>
</dbReference>
<feature type="non-terminal residue" evidence="3">
    <location>
        <position position="61"/>
    </location>
</feature>
<feature type="compositionally biased region" description="Basic and acidic residues" evidence="1">
    <location>
        <begin position="43"/>
        <end position="54"/>
    </location>
</feature>
<dbReference type="EMBL" id="CAFZ01000998">
    <property type="protein sequence ID" value="CCA76785.1"/>
    <property type="molecule type" value="Genomic_DNA"/>
</dbReference>
<accession>G4TZP2</accession>
<evidence type="ECO:0000259" key="2">
    <source>
        <dbReference type="Pfam" id="PF04158"/>
    </source>
</evidence>
<sequence>EEIGKVLRSRPTPKAIRTAAQLKRTMLDAAAEKEDRRRKHSRRGETNPKAERKKVVVVTQD</sequence>
<dbReference type="Pfam" id="PF04158">
    <property type="entry name" value="Sof1"/>
    <property type="match status" value="1"/>
</dbReference>
<dbReference type="HOGENOM" id="CLU_2929069_0_0_1"/>